<feature type="compositionally biased region" description="Basic and acidic residues" evidence="23">
    <location>
        <begin position="2626"/>
        <end position="2639"/>
    </location>
</feature>
<feature type="region of interest" description="Disordered" evidence="23">
    <location>
        <begin position="1574"/>
        <end position="1630"/>
    </location>
</feature>
<dbReference type="STRING" id="7739.C3ZEZ4"/>
<keyword evidence="13" id="KW-0238">DNA-binding</keyword>
<evidence type="ECO:0000256" key="11">
    <source>
        <dbReference type="ARBA" id="ARBA00022927"/>
    </source>
</evidence>
<evidence type="ECO:0000256" key="14">
    <source>
        <dbReference type="ARBA" id="ARBA00023132"/>
    </source>
</evidence>
<feature type="region of interest" description="Disordered" evidence="23">
    <location>
        <begin position="2581"/>
        <end position="2689"/>
    </location>
</feature>
<feature type="region of interest" description="Disordered" evidence="23">
    <location>
        <begin position="1404"/>
        <end position="1436"/>
    </location>
</feature>
<evidence type="ECO:0000256" key="15">
    <source>
        <dbReference type="ARBA" id="ARBA00023136"/>
    </source>
</evidence>
<evidence type="ECO:0000256" key="22">
    <source>
        <dbReference type="PROSITE-ProRule" id="PRU00339"/>
    </source>
</evidence>
<evidence type="ECO:0000256" key="12">
    <source>
        <dbReference type="ARBA" id="ARBA00023010"/>
    </source>
</evidence>
<dbReference type="SMART" id="SM00160">
    <property type="entry name" value="RanBD"/>
    <property type="match status" value="5"/>
</dbReference>
<dbReference type="GO" id="GO:0008270">
    <property type="term" value="F:zinc ion binding"/>
    <property type="evidence" value="ECO:0007669"/>
    <property type="project" value="UniProtKB-KW"/>
</dbReference>
<feature type="region of interest" description="Disordered" evidence="23">
    <location>
        <begin position="3464"/>
        <end position="3487"/>
    </location>
</feature>
<feature type="compositionally biased region" description="Polar residues" evidence="23">
    <location>
        <begin position="1888"/>
        <end position="1900"/>
    </location>
</feature>
<comment type="similarity">
    <text evidence="17">Belongs to the NUP153 family.</text>
</comment>
<feature type="compositionally biased region" description="Polar residues" evidence="23">
    <location>
        <begin position="1059"/>
        <end position="1084"/>
    </location>
</feature>
<evidence type="ECO:0000256" key="19">
    <source>
        <dbReference type="ARBA" id="ARBA00078197"/>
    </source>
</evidence>
<feature type="domain" description="RanBP2-type" evidence="25">
    <location>
        <begin position="1727"/>
        <end position="1756"/>
    </location>
</feature>
<feature type="compositionally biased region" description="Polar residues" evidence="23">
    <location>
        <begin position="2863"/>
        <end position="2879"/>
    </location>
</feature>
<keyword evidence="9" id="KW-0509">mRNA transport</keyword>
<feature type="compositionally biased region" description="Polar residues" evidence="23">
    <location>
        <begin position="2607"/>
        <end position="2620"/>
    </location>
</feature>
<feature type="compositionally biased region" description="Basic and acidic residues" evidence="23">
    <location>
        <begin position="3683"/>
        <end position="3696"/>
    </location>
</feature>
<dbReference type="eggNOG" id="KOG0864">
    <property type="taxonomic scope" value="Eukaryota"/>
</dbReference>
<feature type="region of interest" description="Disordered" evidence="23">
    <location>
        <begin position="1998"/>
        <end position="2021"/>
    </location>
</feature>
<feature type="repeat" description="TPR" evidence="22">
    <location>
        <begin position="60"/>
        <end position="93"/>
    </location>
</feature>
<feature type="compositionally biased region" description="Polar residues" evidence="23">
    <location>
        <begin position="3697"/>
        <end position="3707"/>
    </location>
</feature>
<feature type="compositionally biased region" description="Polar residues" evidence="23">
    <location>
        <begin position="892"/>
        <end position="919"/>
    </location>
</feature>
<dbReference type="PROSITE" id="PS50005">
    <property type="entry name" value="TPR"/>
    <property type="match status" value="1"/>
</dbReference>
<dbReference type="InterPro" id="IPR011993">
    <property type="entry name" value="PH-like_dom_sf"/>
</dbReference>
<evidence type="ECO:0000256" key="23">
    <source>
        <dbReference type="SAM" id="MobiDB-lite"/>
    </source>
</evidence>
<gene>
    <name evidence="26" type="ORF">BRAFLDRAFT_83835</name>
</gene>
<evidence type="ECO:0000259" key="24">
    <source>
        <dbReference type="PROSITE" id="PS50196"/>
    </source>
</evidence>
<feature type="region of interest" description="Disordered" evidence="23">
    <location>
        <begin position="890"/>
        <end position="926"/>
    </location>
</feature>
<dbReference type="InterPro" id="IPR001876">
    <property type="entry name" value="Znf_RanBP2"/>
</dbReference>
<feature type="region of interest" description="Disordered" evidence="23">
    <location>
        <begin position="1333"/>
        <end position="1376"/>
    </location>
</feature>
<dbReference type="InterPro" id="IPR011990">
    <property type="entry name" value="TPR-like_helical_dom_sf"/>
</dbReference>
<dbReference type="FunFam" id="4.10.1060.10:FF:000001">
    <property type="entry name" value="Nuclear pore complex protein Nup153"/>
    <property type="match status" value="2"/>
</dbReference>
<feature type="domain" description="RanBD1" evidence="24">
    <location>
        <begin position="2967"/>
        <end position="3101"/>
    </location>
</feature>
<evidence type="ECO:0000256" key="4">
    <source>
        <dbReference type="ARBA" id="ARBA00022448"/>
    </source>
</evidence>
<dbReference type="GO" id="GO:0051028">
    <property type="term" value="P:mRNA transport"/>
    <property type="evidence" value="ECO:0007669"/>
    <property type="project" value="UniProtKB-KW"/>
</dbReference>
<keyword evidence="4" id="KW-0813">Transport</keyword>
<feature type="region of interest" description="Disordered" evidence="23">
    <location>
        <begin position="3102"/>
        <end position="3170"/>
    </location>
</feature>
<dbReference type="PANTHER" id="PTHR23138:SF87">
    <property type="entry name" value="E3 SUMO-PROTEIN LIGASE RANBP2"/>
    <property type="match status" value="1"/>
</dbReference>
<dbReference type="SUPFAM" id="SSF48452">
    <property type="entry name" value="TPR-like"/>
    <property type="match status" value="1"/>
</dbReference>
<feature type="domain" description="RanBP2-type" evidence="25">
    <location>
        <begin position="1679"/>
        <end position="1708"/>
    </location>
</feature>
<evidence type="ECO:0000256" key="1">
    <source>
        <dbReference type="ARBA" id="ARBA00001947"/>
    </source>
</evidence>
<feature type="compositionally biased region" description="Pro residues" evidence="23">
    <location>
        <begin position="1588"/>
        <end position="1600"/>
    </location>
</feature>
<feature type="compositionally biased region" description="Acidic residues" evidence="23">
    <location>
        <begin position="1344"/>
        <end position="1356"/>
    </location>
</feature>
<accession>C3ZEZ4</accession>
<dbReference type="FunFam" id="2.30.29.30:FF:000018">
    <property type="entry name" value="E3 SUMO-protein ligase RanBP2"/>
    <property type="match status" value="5"/>
</dbReference>
<dbReference type="Pfam" id="PF12185">
    <property type="entry name" value="IR1-M"/>
    <property type="match status" value="1"/>
</dbReference>
<feature type="domain" description="RanBP2-type" evidence="25">
    <location>
        <begin position="1634"/>
        <end position="1663"/>
    </location>
</feature>
<feature type="domain" description="RanBD1" evidence="24">
    <location>
        <begin position="1436"/>
        <end position="1572"/>
    </location>
</feature>
<dbReference type="SMART" id="SM00547">
    <property type="entry name" value="ZnF_RBZ"/>
    <property type="match status" value="5"/>
</dbReference>
<evidence type="ECO:0000256" key="5">
    <source>
        <dbReference type="ARBA" id="ARBA00022553"/>
    </source>
</evidence>
<evidence type="ECO:0000256" key="18">
    <source>
        <dbReference type="ARBA" id="ARBA00068609"/>
    </source>
</evidence>
<feature type="domain" description="RanBP2-type" evidence="25">
    <location>
        <begin position="3174"/>
        <end position="3203"/>
    </location>
</feature>
<dbReference type="Gene3D" id="1.25.40.10">
    <property type="entry name" value="Tetratricopeptide repeat domain"/>
    <property type="match status" value="1"/>
</dbReference>
<evidence type="ECO:0000313" key="26">
    <source>
        <dbReference type="EMBL" id="EEN49300.1"/>
    </source>
</evidence>
<comment type="cofactor">
    <cofactor evidence="1">
        <name>Zn(2+)</name>
        <dbReference type="ChEBI" id="CHEBI:29105"/>
    </cofactor>
</comment>
<dbReference type="PROSITE" id="PS01358">
    <property type="entry name" value="ZF_RANBP2_1"/>
    <property type="match status" value="5"/>
</dbReference>
<keyword evidence="11" id="KW-0653">Protein transport</keyword>
<dbReference type="InterPro" id="IPR022011">
    <property type="entry name" value="IR1-M"/>
</dbReference>
<dbReference type="GO" id="GO:0031965">
    <property type="term" value="C:nuclear membrane"/>
    <property type="evidence" value="ECO:0007669"/>
    <property type="project" value="UniProtKB-SubCell"/>
</dbReference>
<dbReference type="InterPro" id="IPR045255">
    <property type="entry name" value="RanBP1-like"/>
</dbReference>
<dbReference type="EMBL" id="GG666612">
    <property type="protein sequence ID" value="EEN49300.1"/>
    <property type="molecule type" value="Genomic_DNA"/>
</dbReference>
<dbReference type="SUPFAM" id="SSF90209">
    <property type="entry name" value="Ran binding protein zinc finger-like"/>
    <property type="match status" value="5"/>
</dbReference>
<keyword evidence="7" id="KW-0677">Repeat</keyword>
<protein>
    <recommendedName>
        <fullName evidence="18">Nuclear pore complex protein Nup153</fullName>
    </recommendedName>
    <alternativeName>
        <fullName evidence="20">153 kDa nucleoporin</fullName>
    </alternativeName>
    <alternativeName>
        <fullName evidence="19">Nucleoporin Nup153</fullName>
    </alternativeName>
</protein>
<feature type="compositionally biased region" description="Polar residues" evidence="23">
    <location>
        <begin position="1855"/>
        <end position="1865"/>
    </location>
</feature>
<feature type="region of interest" description="Disordered" evidence="23">
    <location>
        <begin position="1043"/>
        <end position="1088"/>
    </location>
</feature>
<evidence type="ECO:0000256" key="10">
    <source>
        <dbReference type="ARBA" id="ARBA00022833"/>
    </source>
</evidence>
<dbReference type="InterPro" id="IPR036443">
    <property type="entry name" value="Znf_RanBP2_sf"/>
</dbReference>
<feature type="compositionally biased region" description="Low complexity" evidence="23">
    <location>
        <begin position="3464"/>
        <end position="3476"/>
    </location>
</feature>
<feature type="compositionally biased region" description="Low complexity" evidence="23">
    <location>
        <begin position="1796"/>
        <end position="1808"/>
    </location>
</feature>
<dbReference type="PANTHER" id="PTHR23138">
    <property type="entry name" value="RAN BINDING PROTEIN"/>
    <property type="match status" value="1"/>
</dbReference>
<evidence type="ECO:0000256" key="20">
    <source>
        <dbReference type="ARBA" id="ARBA00079437"/>
    </source>
</evidence>
<evidence type="ECO:0000256" key="9">
    <source>
        <dbReference type="ARBA" id="ARBA00022816"/>
    </source>
</evidence>
<evidence type="ECO:0000256" key="21">
    <source>
        <dbReference type="PROSITE-ProRule" id="PRU00322"/>
    </source>
</evidence>
<evidence type="ECO:0000256" key="3">
    <source>
        <dbReference type="ARBA" id="ARBA00004567"/>
    </source>
</evidence>
<feature type="domain" description="RanBD1" evidence="24">
    <location>
        <begin position="3496"/>
        <end position="3632"/>
    </location>
</feature>
<keyword evidence="6" id="KW-0479">Metal-binding</keyword>
<evidence type="ECO:0000256" key="13">
    <source>
        <dbReference type="ARBA" id="ARBA00023125"/>
    </source>
</evidence>
<feature type="region of interest" description="Disordered" evidence="23">
    <location>
        <begin position="1778"/>
        <end position="1932"/>
    </location>
</feature>
<feature type="compositionally biased region" description="Low complexity" evidence="23">
    <location>
        <begin position="1839"/>
        <end position="1853"/>
    </location>
</feature>
<dbReference type="InterPro" id="IPR000156">
    <property type="entry name" value="Ran_bind_dom"/>
</dbReference>
<dbReference type="FunFam" id="1.25.40.10:FF:000582">
    <property type="entry name" value="E3 SUMO-protein ligase RanBP2"/>
    <property type="match status" value="1"/>
</dbReference>
<dbReference type="SUPFAM" id="SSF50729">
    <property type="entry name" value="PH domain-like"/>
    <property type="match status" value="5"/>
</dbReference>
<feature type="compositionally biased region" description="Low complexity" evidence="23">
    <location>
        <begin position="1906"/>
        <end position="1919"/>
    </location>
</feature>
<feature type="domain" description="RanBP2-type" evidence="25">
    <location>
        <begin position="3225"/>
        <end position="3254"/>
    </location>
</feature>
<keyword evidence="15" id="KW-0472">Membrane</keyword>
<sequence>MIRSKREVDKHVAKVERNVHNPREKALKGYGIARLYFEAKEYDQARKYLAGYIGVSNNDAKAHRFMGQLWETSQEHSKALGCYKRSLEINPAQKDLVLKVAEVCCSVEEDPQRMQYWADKAGALFPGHPTVFNLKERIMTSQGGSVDDMEDLIGEQMAAHPKDAHLHIRLIKLYRDNDRQEEAYDHCTSVERTRVFKDSAEWYGCMANTLQTYLDQRTPPSPDDTHTLYIQLLSALSSLVRLKLAETSISQCSDVLRRFDRCLLTASQLTAPVGGEGGEEWRVVLEEMTGQIYWLAGTLLLKQAQQASSSQQKCSRSELSFLTKCTKWIYDFTGQLTWTDAMPLVTACYLVSYQSAAPDTRAPWVTMADPTRQLPPPTCWYDMACCRLSQVGHMLETLQVEQGSDWVEDCQLKFCNPQGRERVFYVLFGYGTDNNRSFLLTSGSFSRQDIELPDTDDLIQYDMVAVHDQPGELQPVVWLGLQWFSAEDNIQPDCGLWVSRLFPDLQFTTTDLKSGAPLSVCLLDIQAFVYATVYTSTLQLQQENIPYGQMEPRILPLPLSRFLCSQAQRDWWAATYRLYTGTAELGTLAKQKLTLQRGLEVVRCVGNHGLHANLLVHMAETFAARMGEVQESSEQPWYYKEQWSALQERSAHYWSTVIPLLQRLQQNLTLLTPKDPLFPHLSQDVPGSKIPELLEEGRLFLAQAAAQQGRSEEALQMLRKMHTAEAARHMAQIYKFLANKQLEDLEDADEDEEQQRRAEWETLLNKARNCLTLALERLGEDKSNPLYVSILKEIQAIDEDLGKTQDQLTEQLDTEGSPLFTSSTAGSPPRLARGDGRSPSLESPSSVAAQLKALTLDNSRLLETCTRSEQRVQELTEQMKFLMEELKDIKATSGTPSRSVGQSTSTQTPPDEKTAQPTADASYLPQPGFATPHYGYAQTPPYGYAYTTPLGYGGVQHGFGTPTHGYAGYSALQHAMYHSSQVAAASQESATQALAAATGVTTPARVPGVLPMAANMTSTPAATVPGHDQTPLLRSLIMSTPTNTKPAAAVASDDPQKGPPNQTMRTSESISLTRASTEPSQPLSVTIPPEHIKSPVYQNQGYSPSMLQASQRSYVHTVVHGPSPTTQFAAISPRAQLQQGMPLTTPNMQGFVQASQPAAFTGLPKPGVATTTLQPGTLQPGMPGYNQAMQAAALRMGLGQGYPQTISPRAMQMPQAQLAGRPGITTGVPQLSQGGQTLPATQSLPAATSPRGVQMGVHSRLGMVGSIPVSSQALSAAAAAGGFFSFSTASQMPGTELPGIATKYPILTTMVDPNTFRSTPTFTVPRDLTHQFGEYSDQSKSPSEEEASTPDSEEPSETNIQIGPGYFRPPGETESPITFASILGEGEQTGDLTKSPSKELFVTGEERMFQRPEEVDRENQELASDEDTEAHDDGIHFEPIVTLPDNVELKTGEEDEDELFVHRAKLFRFDKDNHQWKERGLGNIKILHNPHNKRFRILMRRDQVLKICCNHYITADMSMKPNAGSNRSWVWVAMDFAEEEGTQEQFAVRFKEVETAQEFKNRVDEAIQIINSLPATSSKKSPLKEVSPPSPKEPPSPTKPMSPGKPLSPKKPPSPTKTKDQEVPVGFGELFKPKPGSWECEACLVNNPADKDACMSCSTPKPGTTPKPAFSFGELFKPKPGSWDCPACMISNPGDKDACETCKTPKPGTTSQPSEPTSSFNDMFKPKPGSWECPTCMVSNPGDKNACLACTTPKPGTAPKPAKSGFSFGAMFSQDAASQPTAPFGATGAASKPGVSAASQSGFSFGSPGQTGFGFGTSQQTAETSQPKTGFSFGFAPPQTSTTGQTTGLTGFQFKPTQPETSDSGQSGGFSFKLDQSQPPQSGFGLNFGQSKPTAPSQSGFKFALSQSQPSDSSQPAASTEGSKFTFGDVKGGLPVKGAGKDGTFGGFKFSLSSSSNTIPTTTTASSVASQFKFSFPVSSVTAVTTVSTPVVSLVPGPRTSTPIGTPEKQPPAARADQATAEGDSDVIFVYEKKPTADQIERAKKYLLPPTFYLYEDKPLPEGWTEEDKLDDKPERLNAKSKETPSNAIGAVGTKTSQSSNLFGTASSNLMFADLTAGKTQDFTWGKSDKPFGGFQGAGAQLFGALNTSQESDGGEPNIEEERDIYFEPIIPLPEKVELVTGEEDERVLYQERAKLFRWDKGTNQWKERGVGNIKFLQHKTTKRIRIIMRRDQVLKVCANHFITTDMTLKPNVGSERSWVWHAMDCSDEEPAFEQFAARFKTTEIAEEFHKRFEQCQAMLIDVMPPSPSKNAGPSRESQLINSAEKLKSELKSLKEQFAAAAPGMHSPRESEEQEADTIASILRKERADTPGSIDRLEWDNYDLREDSSHDTSNQSFFGSTSQPASFSFSASFVDSRNLSLNLNKTEPEEDEYYQDDEEDNIHFSPIANLPENVEHVTGEEDDTTLFEHRAKLYRFDVNNQEWKERGVGDIKILQNLADGRVRVVMRRERIMKLCANHHITTDMKLQPNKGSDRSWVWTAMDFAEEELKPEQLAVKFKNKEVADEFRDRFEFAQDLLKQGKICTPPTSGTNTQPGTPEMEKLPEMNEATSRALSRQTPTRLTFDIDGGKKQDASPKSDEQATPPKDGSVVSPPKFTFSTGQPTKPTVISPSKWTFGSPPTDSSSTQPAFSFVPSTKPAFSFATISSSATPFSFSLGSSSTRESFFGAPTTTAFGLTSIAERSEEASSEEASPTRECVLTPVYFDFLEKAPTDLSQRSPEKIGQLSMTLGASLTSDPSVEIIYEKEPSAKQLTRALTYRLPSTFFLYEDLPVPEGYRPEEDFDDYEIWFDQWKAGKALRKDAPQPSQTTSTPAKTTPSGGTTDGAIQGATGGQEPTGAASSDMFGKSPVASLSFASLASTTDGGFAFGKTDPFKPFSFAGAGATLFGGTSSEDAHGDDDYVPENHDIHFEPIVSLPKVEVKTGEEDEAVIYSQRSRLYRWDKDTSQWKERGLGEMKILQHKQETRFRLVMRREQVLKVCCNHMITPDMDLNPNAGSDRSWVWSSMDYSEDPKFEQFAIKFKTIELAQAYKDKVEECKAILAQAERTSDVPASSEPSPVKEDRQYNPASQTPKSSSARGNRQQTSVPQTPEVLEKSETESPEKTPAKGFGDLFKTKPGSWDCEVCMVNNPGDKTACLACSTPKPGAQAASSTADGGNKSLAALFKPKADTWDCDVCMINNPADKTTCLACSTPKPGTEAQAPSTTGSSGISGSGFVFKQPGTASTSFGGFDLSGPSGSTFGQPPASSGTVFGQASSGTGVGFTFGSPAKPAESTGFVFGGPSIVSKSTTGAGFSFGVKADETASNTSSPFFSQAGKDMPSFGDLAKQTLLGAETGPKPLSFADALKQKATNFALGAPDSGTASPSTLFGASSTSDTSTSNLSFKEMANQAGGFKFTFSPEKIIPASKSSAKSPLKSPIRSPSKDDGDYYESDGGEDIHFEPIVKLPEKIELKTGEEEEEQLFKFRAKLFRWDTDSNQWKERGIGDIKILRHKTTNRSRVLMRREQVLKLCANHLITGTMSLHPNSGSDRSWVWTAVDAAEEEPKTEQFAVRFKLPETAAEFKTYFDQCVESAKMYSSPTKASPEKGSSVQNSPAAGAAASPKTPIRSCDPKLSAALQDIETEIADAIKEDDNDRRDESNQSGNVSSSENVEPEGFTLVSSEEQDRH</sequence>
<keyword evidence="14" id="KW-0906">Nuclear pore complex</keyword>
<feature type="region of interest" description="Disordered" evidence="23">
    <location>
        <begin position="3635"/>
        <end position="3724"/>
    </location>
</feature>
<evidence type="ECO:0000256" key="17">
    <source>
        <dbReference type="ARBA" id="ARBA00060842"/>
    </source>
</evidence>
<dbReference type="PROSITE" id="PS50196">
    <property type="entry name" value="RANBD1"/>
    <property type="match status" value="5"/>
</dbReference>
<feature type="compositionally biased region" description="Polar residues" evidence="23">
    <location>
        <begin position="3635"/>
        <end position="3651"/>
    </location>
</feature>
<dbReference type="Pfam" id="PF00638">
    <property type="entry name" value="Ran_BP1"/>
    <property type="match status" value="5"/>
</dbReference>
<reference evidence="26" key="1">
    <citation type="journal article" date="2008" name="Nature">
        <title>The amphioxus genome and the evolution of the chordate karyotype.</title>
        <authorList>
            <consortium name="US DOE Joint Genome Institute (JGI-PGF)"/>
            <person name="Putnam N.H."/>
            <person name="Butts T."/>
            <person name="Ferrier D.E.K."/>
            <person name="Furlong R.F."/>
            <person name="Hellsten U."/>
            <person name="Kawashima T."/>
            <person name="Robinson-Rechavi M."/>
            <person name="Shoguchi E."/>
            <person name="Terry A."/>
            <person name="Yu J.-K."/>
            <person name="Benito-Gutierrez E.L."/>
            <person name="Dubchak I."/>
            <person name="Garcia-Fernandez J."/>
            <person name="Gibson-Brown J.J."/>
            <person name="Grigoriev I.V."/>
            <person name="Horton A.C."/>
            <person name="de Jong P.J."/>
            <person name="Jurka J."/>
            <person name="Kapitonov V.V."/>
            <person name="Kohara Y."/>
            <person name="Kuroki Y."/>
            <person name="Lindquist E."/>
            <person name="Lucas S."/>
            <person name="Osoegawa K."/>
            <person name="Pennacchio L.A."/>
            <person name="Salamov A.A."/>
            <person name="Satou Y."/>
            <person name="Sauka-Spengler T."/>
            <person name="Schmutz J."/>
            <person name="Shin-I T."/>
            <person name="Toyoda A."/>
            <person name="Bronner-Fraser M."/>
            <person name="Fujiyama A."/>
            <person name="Holland L.Z."/>
            <person name="Holland P.W.H."/>
            <person name="Satoh N."/>
            <person name="Rokhsar D.S."/>
        </authorList>
    </citation>
    <scope>NUCLEOTIDE SEQUENCE [LARGE SCALE GENOMIC DNA]</scope>
    <source>
        <strain evidence="26">S238N-H82</strain>
        <tissue evidence="26">Testes</tissue>
    </source>
</reference>
<keyword evidence="5" id="KW-0597">Phosphoprotein</keyword>
<keyword evidence="10" id="KW-0862">Zinc</keyword>
<feature type="compositionally biased region" description="Polar residues" evidence="23">
    <location>
        <begin position="2585"/>
        <end position="2595"/>
    </location>
</feature>
<evidence type="ECO:0000256" key="2">
    <source>
        <dbReference type="ARBA" id="ARBA00004126"/>
    </source>
</evidence>
<feature type="compositionally biased region" description="Polar residues" evidence="23">
    <location>
        <begin position="2656"/>
        <end position="2688"/>
    </location>
</feature>
<dbReference type="Pfam" id="PF00641">
    <property type="entry name" value="Zn_ribbon_RanBP"/>
    <property type="match status" value="5"/>
</dbReference>
<name>C3ZEZ4_BRAFL</name>
<feature type="compositionally biased region" description="Polar residues" evidence="23">
    <location>
        <begin position="3124"/>
        <end position="3146"/>
    </location>
</feature>
<dbReference type="CDD" id="cd13176">
    <property type="entry name" value="RanBD_RanBP2-like"/>
    <property type="match status" value="5"/>
</dbReference>
<evidence type="ECO:0000256" key="6">
    <source>
        <dbReference type="ARBA" id="ARBA00022723"/>
    </source>
</evidence>
<feature type="region of interest" description="Disordered" evidence="23">
    <location>
        <begin position="813"/>
        <end position="846"/>
    </location>
</feature>
<keyword evidence="12" id="KW-0811">Translocation</keyword>
<dbReference type="GO" id="GO:0003677">
    <property type="term" value="F:DNA binding"/>
    <property type="evidence" value="ECO:0007669"/>
    <property type="project" value="UniProtKB-KW"/>
</dbReference>
<feature type="domain" description="RanBD1" evidence="24">
    <location>
        <begin position="2443"/>
        <end position="2579"/>
    </location>
</feature>
<proteinExistence type="inferred from homology"/>
<feature type="compositionally biased region" description="Basic and acidic residues" evidence="23">
    <location>
        <begin position="3150"/>
        <end position="3163"/>
    </location>
</feature>
<feature type="domain" description="RanBD1" evidence="24">
    <location>
        <begin position="2166"/>
        <end position="2302"/>
    </location>
</feature>
<evidence type="ECO:0000256" key="16">
    <source>
        <dbReference type="ARBA" id="ARBA00023242"/>
    </source>
</evidence>
<organism>
    <name type="scientific">Branchiostoma floridae</name>
    <name type="common">Florida lancelet</name>
    <name type="synonym">Amphioxus</name>
    <dbReference type="NCBI Taxonomy" id="7739"/>
    <lineage>
        <taxon>Eukaryota</taxon>
        <taxon>Metazoa</taxon>
        <taxon>Chordata</taxon>
        <taxon>Cephalochordata</taxon>
        <taxon>Leptocardii</taxon>
        <taxon>Amphioxiformes</taxon>
        <taxon>Branchiostomatidae</taxon>
        <taxon>Branchiostoma</taxon>
    </lineage>
</organism>
<dbReference type="GO" id="GO:0005643">
    <property type="term" value="C:nuclear pore"/>
    <property type="evidence" value="ECO:0007669"/>
    <property type="project" value="UniProtKB-SubCell"/>
</dbReference>
<evidence type="ECO:0000259" key="25">
    <source>
        <dbReference type="PROSITE" id="PS50199"/>
    </source>
</evidence>
<feature type="region of interest" description="Disordered" evidence="23">
    <location>
        <begin position="2857"/>
        <end position="2902"/>
    </location>
</feature>
<evidence type="ECO:0000256" key="7">
    <source>
        <dbReference type="ARBA" id="ARBA00022737"/>
    </source>
</evidence>
<keyword evidence="22" id="KW-0802">TPR repeat</keyword>
<dbReference type="Gene3D" id="2.30.29.30">
    <property type="entry name" value="Pleckstrin-homology domain (PH domain)/Phosphotyrosine-binding domain (PTB)"/>
    <property type="match status" value="5"/>
</dbReference>
<dbReference type="InParanoid" id="C3ZEZ4"/>
<dbReference type="GO" id="GO:0015031">
    <property type="term" value="P:protein transport"/>
    <property type="evidence" value="ECO:0007669"/>
    <property type="project" value="UniProtKB-KW"/>
</dbReference>
<dbReference type="PROSITE" id="PS50199">
    <property type="entry name" value="ZF_RANBP2_2"/>
    <property type="match status" value="5"/>
</dbReference>
<feature type="compositionally biased region" description="Basic and acidic residues" evidence="23">
    <location>
        <begin position="1404"/>
        <end position="1420"/>
    </location>
</feature>
<keyword evidence="16" id="KW-0539">Nucleus</keyword>
<dbReference type="InterPro" id="IPR019734">
    <property type="entry name" value="TPR_rpt"/>
</dbReference>
<evidence type="ECO:0000256" key="8">
    <source>
        <dbReference type="ARBA" id="ARBA00022771"/>
    </source>
</evidence>
<dbReference type="FunFam" id="4.10.1060.10:FF:000003">
    <property type="entry name" value="E3 SUMO-protein ligase RanBP2"/>
    <property type="match status" value="2"/>
</dbReference>
<feature type="compositionally biased region" description="Low complexity" evidence="23">
    <location>
        <begin position="1577"/>
        <end position="1587"/>
    </location>
</feature>
<dbReference type="Gene3D" id="4.10.1060.10">
    <property type="entry name" value="Zinc finger, RanBP2-type"/>
    <property type="match status" value="5"/>
</dbReference>
<keyword evidence="8 21" id="KW-0863">Zinc-finger</keyword>
<comment type="subcellular location">
    <subcellularLocation>
        <location evidence="2">Nucleus membrane</location>
    </subcellularLocation>
    <subcellularLocation>
        <location evidence="3">Nucleus</location>
        <location evidence="3">Nuclear pore complex</location>
    </subcellularLocation>
</comment>